<organism evidence="2 3">
    <name type="scientific">Novosphingobium pituita</name>
    <dbReference type="NCBI Taxonomy" id="3056842"/>
    <lineage>
        <taxon>Bacteria</taxon>
        <taxon>Pseudomonadati</taxon>
        <taxon>Pseudomonadota</taxon>
        <taxon>Alphaproteobacteria</taxon>
        <taxon>Sphingomonadales</taxon>
        <taxon>Sphingomonadaceae</taxon>
        <taxon>Novosphingobium</taxon>
    </lineage>
</organism>
<feature type="transmembrane region" description="Helical" evidence="1">
    <location>
        <begin position="12"/>
        <end position="31"/>
    </location>
</feature>
<evidence type="ECO:0000313" key="3">
    <source>
        <dbReference type="Proteomes" id="UP001187221"/>
    </source>
</evidence>
<keyword evidence="3" id="KW-1185">Reference proteome</keyword>
<sequence length="75" mass="8092">MKKGWLDRLPGLAWSVSLVLLVVAVAMARWARPDADLAITVFGRASAALALAGVGVLVWRAVVSRRGTKRKVLPR</sequence>
<dbReference type="EMBL" id="BTFW01000001">
    <property type="protein sequence ID" value="GMM59550.1"/>
    <property type="molecule type" value="Genomic_DNA"/>
</dbReference>
<reference evidence="2 3" key="1">
    <citation type="submission" date="2023-06" db="EMBL/GenBank/DDBJ databases">
        <title>Draft genome sequence of Novosphingobium sp. strain IK01.</title>
        <authorList>
            <person name="Hatamoto M."/>
            <person name="Ikarashi T."/>
            <person name="Yamaguchi T."/>
        </authorList>
    </citation>
    <scope>NUCLEOTIDE SEQUENCE [LARGE SCALE GENOMIC DNA]</scope>
    <source>
        <strain evidence="2 3">IK01</strain>
    </source>
</reference>
<dbReference type="Proteomes" id="UP001187221">
    <property type="component" value="Unassembled WGS sequence"/>
</dbReference>
<evidence type="ECO:0000313" key="2">
    <source>
        <dbReference type="EMBL" id="GMM59550.1"/>
    </source>
</evidence>
<accession>A0ABQ6P391</accession>
<evidence type="ECO:0000256" key="1">
    <source>
        <dbReference type="SAM" id="Phobius"/>
    </source>
</evidence>
<keyword evidence="1" id="KW-1133">Transmembrane helix</keyword>
<gene>
    <name evidence="2" type="ORF">NUTIK01_03270</name>
</gene>
<name>A0ABQ6P391_9SPHN</name>
<evidence type="ECO:0008006" key="4">
    <source>
        <dbReference type="Google" id="ProtNLM"/>
    </source>
</evidence>
<protein>
    <recommendedName>
        <fullName evidence="4">DUF4175 domain-containing protein</fullName>
    </recommendedName>
</protein>
<proteinExistence type="predicted"/>
<feature type="transmembrane region" description="Helical" evidence="1">
    <location>
        <begin position="37"/>
        <end position="62"/>
    </location>
</feature>
<comment type="caution">
    <text evidence="2">The sequence shown here is derived from an EMBL/GenBank/DDBJ whole genome shotgun (WGS) entry which is preliminary data.</text>
</comment>
<keyword evidence="1" id="KW-0812">Transmembrane</keyword>
<keyword evidence="1" id="KW-0472">Membrane</keyword>